<dbReference type="Proteomes" id="UP001164718">
    <property type="component" value="Chromosome"/>
</dbReference>
<name>A0A9E8LV95_9BACI</name>
<gene>
    <name evidence="1" type="ORF">OE104_01875</name>
</gene>
<dbReference type="EMBL" id="CP106878">
    <property type="protein sequence ID" value="WAA10116.1"/>
    <property type="molecule type" value="Genomic_DNA"/>
</dbReference>
<keyword evidence="2" id="KW-1185">Reference proteome</keyword>
<sequence length="97" mass="11451">MAIVEMNQFTLFVLSEKREALLKELQHFKYVHFLDLKKNEKLKEWGLSRIDVNDSLEAIEDDLHKIIFSMNELAAYAQRPNMLQKYKNGPCPLRLLS</sequence>
<evidence type="ECO:0000313" key="1">
    <source>
        <dbReference type="EMBL" id="WAA10116.1"/>
    </source>
</evidence>
<dbReference type="KEGG" id="faf:OE104_01875"/>
<reference evidence="1" key="1">
    <citation type="submission" date="2022-09" db="EMBL/GenBank/DDBJ databases">
        <title>Complete Genomes of Fervidibacillus albus and Fervidibacillus halotolerans isolated from tidal flat sediments.</title>
        <authorList>
            <person name="Kwon K.K."/>
            <person name="Yang S.-H."/>
            <person name="Park M.J."/>
            <person name="Oh H.-M."/>
        </authorList>
    </citation>
    <scope>NUCLEOTIDE SEQUENCE</scope>
    <source>
        <strain evidence="1">MEBiC13591</strain>
    </source>
</reference>
<protein>
    <submittedName>
        <fullName evidence="1">Uncharacterized protein</fullName>
    </submittedName>
</protein>
<organism evidence="1 2">
    <name type="scientific">Fervidibacillus albus</name>
    <dbReference type="NCBI Taxonomy" id="2980026"/>
    <lineage>
        <taxon>Bacteria</taxon>
        <taxon>Bacillati</taxon>
        <taxon>Bacillota</taxon>
        <taxon>Bacilli</taxon>
        <taxon>Bacillales</taxon>
        <taxon>Bacillaceae</taxon>
        <taxon>Fervidibacillus</taxon>
    </lineage>
</organism>
<accession>A0A9E8LV95</accession>
<dbReference type="AlphaFoldDB" id="A0A9E8LV95"/>
<evidence type="ECO:0000313" key="2">
    <source>
        <dbReference type="Proteomes" id="UP001164718"/>
    </source>
</evidence>
<dbReference type="RefSeq" id="WP_275417902.1">
    <property type="nucleotide sequence ID" value="NZ_CP106878.1"/>
</dbReference>
<proteinExistence type="predicted"/>